<keyword evidence="4 5" id="KW-0472">Membrane</keyword>
<evidence type="ECO:0000256" key="5">
    <source>
        <dbReference type="SAM" id="Phobius"/>
    </source>
</evidence>
<evidence type="ECO:0000256" key="4">
    <source>
        <dbReference type="ARBA" id="ARBA00023136"/>
    </source>
</evidence>
<evidence type="ECO:0000313" key="7">
    <source>
        <dbReference type="EMBL" id="MCF8714206.1"/>
    </source>
</evidence>
<gene>
    <name evidence="7" type="ORF">JM658_05130</name>
</gene>
<dbReference type="Proteomes" id="UP000829517">
    <property type="component" value="Unassembled WGS sequence"/>
</dbReference>
<protein>
    <submittedName>
        <fullName evidence="7">Mechanosensitive ion channel</fullName>
    </submittedName>
</protein>
<comment type="subcellular location">
    <subcellularLocation>
        <location evidence="1">Membrane</location>
    </subcellularLocation>
</comment>
<reference evidence="7 8" key="1">
    <citation type="submission" date="2021-01" db="EMBL/GenBank/DDBJ databases">
        <title>Genome sequencing of Joostella atrarenae M1-2 (= KCTC 23194).</title>
        <authorList>
            <person name="Zakaria M.R."/>
            <person name="Lam M.Q."/>
            <person name="Chong C.S."/>
        </authorList>
    </citation>
    <scope>NUCLEOTIDE SEQUENCE [LARGE SCALE GENOMIC DNA]</scope>
    <source>
        <strain evidence="7 8">M1-2</strain>
    </source>
</reference>
<name>A0ABS9J199_9FLAO</name>
<keyword evidence="3 5" id="KW-1133">Transmembrane helix</keyword>
<comment type="caution">
    <text evidence="7">The sequence shown here is derived from an EMBL/GenBank/DDBJ whole genome shotgun (WGS) entry which is preliminary data.</text>
</comment>
<dbReference type="InterPro" id="IPR030192">
    <property type="entry name" value="YbdG"/>
</dbReference>
<proteinExistence type="predicted"/>
<dbReference type="RefSeq" id="WP_236958168.1">
    <property type="nucleotide sequence ID" value="NZ_JAETXX010000002.1"/>
</dbReference>
<feature type="transmembrane region" description="Helical" evidence="5">
    <location>
        <begin position="176"/>
        <end position="195"/>
    </location>
</feature>
<evidence type="ECO:0000313" key="8">
    <source>
        <dbReference type="Proteomes" id="UP000829517"/>
    </source>
</evidence>
<dbReference type="InterPro" id="IPR023408">
    <property type="entry name" value="MscS_beta-dom_sf"/>
</dbReference>
<evidence type="ECO:0000256" key="3">
    <source>
        <dbReference type="ARBA" id="ARBA00022989"/>
    </source>
</evidence>
<feature type="transmembrane region" description="Helical" evidence="5">
    <location>
        <begin position="107"/>
        <end position="131"/>
    </location>
</feature>
<keyword evidence="8" id="KW-1185">Reference proteome</keyword>
<accession>A0ABS9J199</accession>
<dbReference type="EMBL" id="JAETXX010000002">
    <property type="protein sequence ID" value="MCF8714206.1"/>
    <property type="molecule type" value="Genomic_DNA"/>
</dbReference>
<dbReference type="SUPFAM" id="SSF50182">
    <property type="entry name" value="Sm-like ribonucleoproteins"/>
    <property type="match status" value="1"/>
</dbReference>
<keyword evidence="2 5" id="KW-0812">Transmembrane</keyword>
<dbReference type="PANTHER" id="PTHR30414:SF0">
    <property type="entry name" value="MINICONDUCTANCE MECHANOSENSITIVE CHANNEL YBDG"/>
    <property type="match status" value="1"/>
</dbReference>
<evidence type="ECO:0000259" key="6">
    <source>
        <dbReference type="Pfam" id="PF00924"/>
    </source>
</evidence>
<feature type="transmembrane region" description="Helical" evidence="5">
    <location>
        <begin position="152"/>
        <end position="170"/>
    </location>
</feature>
<evidence type="ECO:0000256" key="1">
    <source>
        <dbReference type="ARBA" id="ARBA00004370"/>
    </source>
</evidence>
<dbReference type="InterPro" id="IPR006685">
    <property type="entry name" value="MscS_channel_2nd"/>
</dbReference>
<dbReference type="Pfam" id="PF00924">
    <property type="entry name" value="MS_channel_2nd"/>
    <property type="match status" value="1"/>
</dbReference>
<dbReference type="Gene3D" id="2.30.30.60">
    <property type="match status" value="1"/>
</dbReference>
<dbReference type="InterPro" id="IPR010920">
    <property type="entry name" value="LSM_dom_sf"/>
</dbReference>
<dbReference type="PANTHER" id="PTHR30414">
    <property type="entry name" value="MINICONDUCTANCE MECHANOSENSITIVE CHANNEL YBDG"/>
    <property type="match status" value="1"/>
</dbReference>
<feature type="transmembrane region" description="Helical" evidence="5">
    <location>
        <begin position="34"/>
        <end position="63"/>
    </location>
</feature>
<evidence type="ECO:0000256" key="2">
    <source>
        <dbReference type="ARBA" id="ARBA00022692"/>
    </source>
</evidence>
<organism evidence="7 8">
    <name type="scientific">Joostella atrarenae</name>
    <dbReference type="NCBI Taxonomy" id="679257"/>
    <lineage>
        <taxon>Bacteria</taxon>
        <taxon>Pseudomonadati</taxon>
        <taxon>Bacteroidota</taxon>
        <taxon>Flavobacteriia</taxon>
        <taxon>Flavobacteriales</taxon>
        <taxon>Flavobacteriaceae</taxon>
        <taxon>Joostella</taxon>
    </lineage>
</organism>
<feature type="domain" description="Mechanosensitive ion channel MscS" evidence="6">
    <location>
        <begin position="197"/>
        <end position="265"/>
    </location>
</feature>
<sequence>MEENQELISRLSCYIHDWLIDHDYAIGTAQKLNLIANILVVTAIVYLLDIIIRTFVVKFFLAFTNKSKTTFDDFLVKSNFPKYIAHIAPFIFIKNVIPYVFTDYHGLLVFFTKATDIYLILLVVFILRSIVRTTKNYLRTTDRFYDKPLDSYAQVVIIFIWFFGLLFIFSELTGLSIAKFLTTLGAASAILLLIFRDTILGFVASIQTSANDMVRIGDWITMEKYDADGDVVEINLATVKVRNFDYTITTIPTYALISDSFKNWRGMQESGGRRIKRAIFLKASSVKFLTSEDLEKYNSIQAIKQYIDHRQKDINKFNKDQGYDKEQNIVNGRNQTNLGIFRKYCDLYLQNHSATNKDMLMMARHLAPTPQGIPIEIYVFSSDKRWENYERIMADIFEHIIAAVPHFDLEIFEAPSGSDINRFTGFDNKVNK</sequence>